<keyword evidence="1" id="KW-0808">Transferase</keyword>
<dbReference type="InterPro" id="IPR011009">
    <property type="entry name" value="Kinase-like_dom_sf"/>
</dbReference>
<evidence type="ECO:0000256" key="3">
    <source>
        <dbReference type="ARBA" id="ARBA00022777"/>
    </source>
</evidence>
<keyword evidence="4" id="KW-0067">ATP-binding</keyword>
<evidence type="ECO:0000256" key="4">
    <source>
        <dbReference type="ARBA" id="ARBA00022840"/>
    </source>
</evidence>
<feature type="compositionally biased region" description="Pro residues" evidence="5">
    <location>
        <begin position="166"/>
        <end position="180"/>
    </location>
</feature>
<keyword evidence="8" id="KW-1185">Reference proteome</keyword>
<dbReference type="OrthoDB" id="330261at2157"/>
<dbReference type="GO" id="GO:0004674">
    <property type="term" value="F:protein serine/threonine kinase activity"/>
    <property type="evidence" value="ECO:0007669"/>
    <property type="project" value="TreeGrafter"/>
</dbReference>
<evidence type="ECO:0000313" key="8">
    <source>
        <dbReference type="Proteomes" id="UP000324020"/>
    </source>
</evidence>
<dbReference type="InterPro" id="IPR000719">
    <property type="entry name" value="Prot_kinase_dom"/>
</dbReference>
<dbReference type="PROSITE" id="PS50011">
    <property type="entry name" value="PROTEIN_KINASE_DOM"/>
    <property type="match status" value="1"/>
</dbReference>
<feature type="region of interest" description="Disordered" evidence="5">
    <location>
        <begin position="1"/>
        <end position="20"/>
    </location>
</feature>
<dbReference type="SMART" id="SM00220">
    <property type="entry name" value="S_TKc"/>
    <property type="match status" value="1"/>
</dbReference>
<dbReference type="RefSeq" id="WP_149798056.1">
    <property type="nucleotide sequence ID" value="NZ_FNBO01000003.1"/>
</dbReference>
<dbReference type="Proteomes" id="UP000324020">
    <property type="component" value="Unassembled WGS sequence"/>
</dbReference>
<dbReference type="EMBL" id="FNBO01000003">
    <property type="protein sequence ID" value="SDF32236.1"/>
    <property type="molecule type" value="Genomic_DNA"/>
</dbReference>
<dbReference type="SUPFAM" id="SSF56112">
    <property type="entry name" value="Protein kinase-like (PK-like)"/>
    <property type="match status" value="1"/>
</dbReference>
<dbReference type="PANTHER" id="PTHR43289:SF6">
    <property type="entry name" value="SERINE_THREONINE-PROTEIN KINASE NEKL-3"/>
    <property type="match status" value="1"/>
</dbReference>
<dbReference type="Pfam" id="PF00069">
    <property type="entry name" value="Pkinase"/>
    <property type="match status" value="1"/>
</dbReference>
<dbReference type="AlphaFoldDB" id="A0A1G7K511"/>
<dbReference type="SUPFAM" id="SSF48371">
    <property type="entry name" value="ARM repeat"/>
    <property type="match status" value="1"/>
</dbReference>
<dbReference type="InterPro" id="IPR011989">
    <property type="entry name" value="ARM-like"/>
</dbReference>
<evidence type="ECO:0000259" key="6">
    <source>
        <dbReference type="PROSITE" id="PS50011"/>
    </source>
</evidence>
<dbReference type="GO" id="GO:0005524">
    <property type="term" value="F:ATP binding"/>
    <property type="evidence" value="ECO:0007669"/>
    <property type="project" value="UniProtKB-KW"/>
</dbReference>
<protein>
    <submittedName>
        <fullName evidence="7">Protein kinase domain-containing protein</fullName>
    </submittedName>
</protein>
<dbReference type="InterPro" id="IPR016024">
    <property type="entry name" value="ARM-type_fold"/>
</dbReference>
<evidence type="ECO:0000256" key="1">
    <source>
        <dbReference type="ARBA" id="ARBA00022679"/>
    </source>
</evidence>
<dbReference type="PANTHER" id="PTHR43289">
    <property type="entry name" value="MITOGEN-ACTIVATED PROTEIN KINASE KINASE KINASE 20-RELATED"/>
    <property type="match status" value="1"/>
</dbReference>
<evidence type="ECO:0000256" key="5">
    <source>
        <dbReference type="SAM" id="MobiDB-lite"/>
    </source>
</evidence>
<accession>A0A1G7K511</accession>
<keyword evidence="2" id="KW-0547">Nucleotide-binding</keyword>
<keyword evidence="3 7" id="KW-0418">Kinase</keyword>
<dbReference type="Gene3D" id="1.25.10.10">
    <property type="entry name" value="Leucine-rich Repeat Variant"/>
    <property type="match status" value="1"/>
</dbReference>
<reference evidence="7 8" key="1">
    <citation type="submission" date="2016-10" db="EMBL/GenBank/DDBJ databases">
        <authorList>
            <person name="Varghese N."/>
            <person name="Submissions S."/>
        </authorList>
    </citation>
    <scope>NUCLEOTIDE SEQUENCE [LARGE SCALE GENOMIC DNA]</scope>
    <source>
        <strain evidence="7 8">CGMCC 1.3527</strain>
    </source>
</reference>
<evidence type="ECO:0000256" key="2">
    <source>
        <dbReference type="ARBA" id="ARBA00022741"/>
    </source>
</evidence>
<organism evidence="7 8">
    <name type="scientific">Halorubrum xinjiangense</name>
    <dbReference type="NCBI Taxonomy" id="261291"/>
    <lineage>
        <taxon>Archaea</taxon>
        <taxon>Methanobacteriati</taxon>
        <taxon>Methanobacteriota</taxon>
        <taxon>Stenosarchaea group</taxon>
        <taxon>Halobacteria</taxon>
        <taxon>Halobacteriales</taxon>
        <taxon>Haloferacaceae</taxon>
        <taxon>Halorubrum</taxon>
    </lineage>
</organism>
<feature type="compositionally biased region" description="Basic and acidic residues" evidence="5">
    <location>
        <begin position="195"/>
        <end position="207"/>
    </location>
</feature>
<evidence type="ECO:0000313" key="7">
    <source>
        <dbReference type="EMBL" id="SDF32236.1"/>
    </source>
</evidence>
<gene>
    <name evidence="7" type="ORF">SAMN04488067_103198</name>
</gene>
<feature type="domain" description="Protein kinase" evidence="6">
    <location>
        <begin position="193"/>
        <end position="438"/>
    </location>
</feature>
<name>A0A1G7K511_9EURY</name>
<dbReference type="Gene3D" id="1.10.510.10">
    <property type="entry name" value="Transferase(Phosphotransferase) domain 1"/>
    <property type="match status" value="1"/>
</dbReference>
<proteinExistence type="predicted"/>
<feature type="region of interest" description="Disordered" evidence="5">
    <location>
        <begin position="120"/>
        <end position="207"/>
    </location>
</feature>
<sequence>MDRTDETPDPDDLLETALTDPESLDAARTARLVAQLEQDDADVRRAASWAIRFVAAERPSIVDTCAGRFRRALRDPEARPVVLRTLAVLAEHNREAVTEIVDGAVEAEAIDEVVGRRVVGGYRPSEPESGGSVITDEGEEATPPTETAVDVERREPSDAAPDEGPPEPSGHPPAEPPAKPPRLDRTLPEYDPVPAEERRGGSDVDTTRFAEGGREFTAARRTAASARSVDETAFRDAVERWRRIDGHDAVARVVDHGTRPAPWLVSERGAPGSLADRDAPVPPAEARWILSRIAAALGYAHAAGVLHGGVWPGVVTLVNAVEDPDAWAYPRVGGWGLRAAVGPTAELFELPDRYAAPEHVAPDRFGGVDAATDIYGLGVIGHELLTGSAPVREDGTVRPTRTVAEGVPEGLSTVLAKALKPAKMARYASAAAFERDLAAEGDGA</sequence>